<dbReference type="InterPro" id="IPR006664">
    <property type="entry name" value="OMP_bac"/>
</dbReference>
<dbReference type="Proteomes" id="UP000485484">
    <property type="component" value="Unassembled WGS sequence"/>
</dbReference>
<evidence type="ECO:0000256" key="4">
    <source>
        <dbReference type="SAM" id="SignalP"/>
    </source>
</evidence>
<dbReference type="PROSITE" id="PS51257">
    <property type="entry name" value="PROKAR_LIPOPROTEIN"/>
    <property type="match status" value="1"/>
</dbReference>
<feature type="signal peptide" evidence="4">
    <location>
        <begin position="1"/>
        <end position="23"/>
    </location>
</feature>
<evidence type="ECO:0000256" key="3">
    <source>
        <dbReference type="PROSITE-ProRule" id="PRU00473"/>
    </source>
</evidence>
<proteinExistence type="predicted"/>
<protein>
    <submittedName>
        <fullName evidence="6">Outer membrane protein P6</fullName>
    </submittedName>
</protein>
<feature type="domain" description="OmpA-like" evidence="5">
    <location>
        <begin position="85"/>
        <end position="196"/>
    </location>
</feature>
<evidence type="ECO:0000313" key="6">
    <source>
        <dbReference type="EMBL" id="OPZ92331.1"/>
    </source>
</evidence>
<evidence type="ECO:0000256" key="2">
    <source>
        <dbReference type="ARBA" id="ARBA00023136"/>
    </source>
</evidence>
<keyword evidence="4" id="KW-0732">Signal</keyword>
<comment type="caution">
    <text evidence="6">The sequence shown here is derived from an EMBL/GenBank/DDBJ whole genome shotgun (WGS) entry which is preliminary data.</text>
</comment>
<dbReference type="CDD" id="cd07185">
    <property type="entry name" value="OmpA_C-like"/>
    <property type="match status" value="1"/>
</dbReference>
<dbReference type="Pfam" id="PF00691">
    <property type="entry name" value="OmpA"/>
    <property type="match status" value="1"/>
</dbReference>
<dbReference type="SUPFAM" id="SSF103088">
    <property type="entry name" value="OmpA-like"/>
    <property type="match status" value="1"/>
</dbReference>
<dbReference type="Gene3D" id="3.30.1330.60">
    <property type="entry name" value="OmpA-like domain"/>
    <property type="match status" value="1"/>
</dbReference>
<accession>A0A1V5MHQ3</accession>
<name>A0A1V5MHQ3_UNCT6</name>
<dbReference type="InterPro" id="IPR036737">
    <property type="entry name" value="OmpA-like_sf"/>
</dbReference>
<gene>
    <name evidence="6" type="primary">pal_1</name>
    <name evidence="6" type="ORF">BWY73_00852</name>
</gene>
<dbReference type="PROSITE" id="PS51123">
    <property type="entry name" value="OMPA_2"/>
    <property type="match status" value="1"/>
</dbReference>
<reference evidence="6" key="1">
    <citation type="submission" date="2017-02" db="EMBL/GenBank/DDBJ databases">
        <title>Delving into the versatile metabolic prowess of the omnipresent phylum Bacteroidetes.</title>
        <authorList>
            <person name="Nobu M.K."/>
            <person name="Mei R."/>
            <person name="Narihiro T."/>
            <person name="Kuroda K."/>
            <person name="Liu W.-T."/>
        </authorList>
    </citation>
    <scope>NUCLEOTIDE SEQUENCE</scope>
    <source>
        <strain evidence="6">ADurb.Bin417</strain>
    </source>
</reference>
<comment type="subcellular location">
    <subcellularLocation>
        <location evidence="1">Membrane</location>
    </subcellularLocation>
</comment>
<dbReference type="GO" id="GO:0016020">
    <property type="term" value="C:membrane"/>
    <property type="evidence" value="ECO:0007669"/>
    <property type="project" value="UniProtKB-SubCell"/>
</dbReference>
<evidence type="ECO:0000259" key="5">
    <source>
        <dbReference type="PROSITE" id="PS51123"/>
    </source>
</evidence>
<dbReference type="PRINTS" id="PR01021">
    <property type="entry name" value="OMPADOMAIN"/>
</dbReference>
<dbReference type="AlphaFoldDB" id="A0A1V5MHQ3"/>
<keyword evidence="2 3" id="KW-0472">Membrane</keyword>
<evidence type="ECO:0000256" key="1">
    <source>
        <dbReference type="ARBA" id="ARBA00004370"/>
    </source>
</evidence>
<dbReference type="EMBL" id="MWAK01000108">
    <property type="protein sequence ID" value="OPZ92331.1"/>
    <property type="molecule type" value="Genomic_DNA"/>
</dbReference>
<sequence>MKKWMLWLVLVAVAAFMAGCACKVSPVGPRAIVIDQPAAVVEKPVVVEKTVERIIEKPVEKVVTVEKIVEKPVEKIVYVDKPVTVETKAYPGIRDVFFPYDSAELTPLTRNILKKNAEIIKASSGVKFLLEATCSPEGSIEYNLKLAERRVKAVYDYLVGLGVGKDLLMLKSLGEIEVEQVSYPFARKVHFETLVK</sequence>
<organism evidence="6">
    <name type="scientific">candidate division TA06 bacterium ADurb.Bin417</name>
    <dbReference type="NCBI Taxonomy" id="1852828"/>
    <lineage>
        <taxon>Bacteria</taxon>
        <taxon>Bacteria division TA06</taxon>
    </lineage>
</organism>
<dbReference type="InterPro" id="IPR006665">
    <property type="entry name" value="OmpA-like"/>
</dbReference>
<feature type="chain" id="PRO_5013365367" evidence="4">
    <location>
        <begin position="24"/>
        <end position="196"/>
    </location>
</feature>